<reference evidence="3 4" key="1">
    <citation type="journal article" date="2020" name="Nat. Food">
        <title>A phased Vanilla planifolia genome enables genetic improvement of flavour and production.</title>
        <authorList>
            <person name="Hasing T."/>
            <person name="Tang H."/>
            <person name="Brym M."/>
            <person name="Khazi F."/>
            <person name="Huang T."/>
            <person name="Chambers A.H."/>
        </authorList>
    </citation>
    <scope>NUCLEOTIDE SEQUENCE [LARGE SCALE GENOMIC DNA]</scope>
    <source>
        <tissue evidence="3">Leaf</tissue>
    </source>
</reference>
<evidence type="ECO:0000313" key="3">
    <source>
        <dbReference type="EMBL" id="KAG0456084.1"/>
    </source>
</evidence>
<dbReference type="Proteomes" id="UP000639772">
    <property type="component" value="Chromosome 13"/>
</dbReference>
<organism evidence="3 4">
    <name type="scientific">Vanilla planifolia</name>
    <name type="common">Vanilla</name>
    <dbReference type="NCBI Taxonomy" id="51239"/>
    <lineage>
        <taxon>Eukaryota</taxon>
        <taxon>Viridiplantae</taxon>
        <taxon>Streptophyta</taxon>
        <taxon>Embryophyta</taxon>
        <taxon>Tracheophyta</taxon>
        <taxon>Spermatophyta</taxon>
        <taxon>Magnoliopsida</taxon>
        <taxon>Liliopsida</taxon>
        <taxon>Asparagales</taxon>
        <taxon>Orchidaceae</taxon>
        <taxon>Vanilloideae</taxon>
        <taxon>Vanilleae</taxon>
        <taxon>Vanilla</taxon>
    </lineage>
</organism>
<name>A0A835UAT4_VANPL</name>
<feature type="region of interest" description="Disordered" evidence="1">
    <location>
        <begin position="61"/>
        <end position="82"/>
    </location>
</feature>
<evidence type="ECO:0000313" key="4">
    <source>
        <dbReference type="Proteomes" id="UP000639772"/>
    </source>
</evidence>
<feature type="compositionally biased region" description="Basic residues" evidence="1">
    <location>
        <begin position="153"/>
        <end position="163"/>
    </location>
</feature>
<dbReference type="OrthoDB" id="568096at2759"/>
<keyword evidence="2" id="KW-1133">Transmembrane helix</keyword>
<keyword evidence="2" id="KW-0472">Membrane</keyword>
<feature type="region of interest" description="Disordered" evidence="1">
    <location>
        <begin position="153"/>
        <end position="192"/>
    </location>
</feature>
<keyword evidence="2" id="KW-0812">Transmembrane</keyword>
<feature type="transmembrane region" description="Helical" evidence="2">
    <location>
        <begin position="211"/>
        <end position="231"/>
    </location>
</feature>
<feature type="compositionally biased region" description="Low complexity" evidence="1">
    <location>
        <begin position="64"/>
        <end position="75"/>
    </location>
</feature>
<evidence type="ECO:0000256" key="1">
    <source>
        <dbReference type="SAM" id="MobiDB-lite"/>
    </source>
</evidence>
<evidence type="ECO:0000256" key="2">
    <source>
        <dbReference type="SAM" id="Phobius"/>
    </source>
</evidence>
<dbReference type="EMBL" id="JADCNM010000013">
    <property type="protein sequence ID" value="KAG0456084.1"/>
    <property type="molecule type" value="Genomic_DNA"/>
</dbReference>
<sequence>MVSLRRRRLLGLCTGKVSIPVELQASTENSAVENLSRNPSPSSIYPLPSFSLKNENPTSIPEVSLGSSTLSASSSSKEETNNYFPGKEIKRERDTIHLGTVALKKKQHACMTERLSCGREPNFELLEDEKLELSQYNWDDFLAMTRNAITNKKNRRIGGRRKKPGLELQGSDVEHERGNGGGSSSLSDDGGQTSASWYVGSKRSPGLADPCFFTLRVVILSTGLAYILVIGL</sequence>
<protein>
    <submittedName>
        <fullName evidence="3">Uncharacterized protein</fullName>
    </submittedName>
</protein>
<accession>A0A835UAT4</accession>
<comment type="caution">
    <text evidence="3">The sequence shown here is derived from an EMBL/GenBank/DDBJ whole genome shotgun (WGS) entry which is preliminary data.</text>
</comment>
<dbReference type="AlphaFoldDB" id="A0A835UAT4"/>
<gene>
    <name evidence="3" type="ORF">HPP92_023872</name>
</gene>
<proteinExistence type="predicted"/>